<evidence type="ECO:0000256" key="7">
    <source>
        <dbReference type="SAM" id="MobiDB-lite"/>
    </source>
</evidence>
<evidence type="ECO:0000256" key="3">
    <source>
        <dbReference type="ARBA" id="ARBA00022722"/>
    </source>
</evidence>
<dbReference type="EMBL" id="KE123931">
    <property type="protein sequence ID" value="EPB89656.1"/>
    <property type="molecule type" value="Genomic_DNA"/>
</dbReference>
<keyword evidence="10" id="KW-1185">Reference proteome</keyword>
<keyword evidence="1" id="KW-0808">Transferase</keyword>
<dbReference type="Proteomes" id="UP000014254">
    <property type="component" value="Unassembled WGS sequence"/>
</dbReference>
<dbReference type="InterPro" id="IPR041373">
    <property type="entry name" value="RT_RNaseH"/>
</dbReference>
<gene>
    <name evidence="9" type="ORF">HMPREF1544_03454</name>
</gene>
<dbReference type="PANTHER" id="PTHR34072">
    <property type="entry name" value="ENZYMATIC POLYPROTEIN-RELATED"/>
    <property type="match status" value="1"/>
</dbReference>
<evidence type="ECO:0000313" key="10">
    <source>
        <dbReference type="Proteomes" id="UP000014254"/>
    </source>
</evidence>
<reference evidence="10" key="1">
    <citation type="submission" date="2013-05" db="EMBL/GenBank/DDBJ databases">
        <title>The Genome sequence of Mucor circinelloides f. circinelloides 1006PhL.</title>
        <authorList>
            <consortium name="The Broad Institute Genomics Platform"/>
            <person name="Cuomo C."/>
            <person name="Earl A."/>
            <person name="Findley K."/>
            <person name="Lee S.C."/>
            <person name="Walker B."/>
            <person name="Young S."/>
            <person name="Zeng Q."/>
            <person name="Gargeya S."/>
            <person name="Fitzgerald M."/>
            <person name="Haas B."/>
            <person name="Abouelleil A."/>
            <person name="Allen A.W."/>
            <person name="Alvarado L."/>
            <person name="Arachchi H.M."/>
            <person name="Berlin A.M."/>
            <person name="Chapman S.B."/>
            <person name="Gainer-Dewar J."/>
            <person name="Goldberg J."/>
            <person name="Griggs A."/>
            <person name="Gujja S."/>
            <person name="Hansen M."/>
            <person name="Howarth C."/>
            <person name="Imamovic A."/>
            <person name="Ireland A."/>
            <person name="Larimer J."/>
            <person name="McCowan C."/>
            <person name="Murphy C."/>
            <person name="Pearson M."/>
            <person name="Poon T.W."/>
            <person name="Priest M."/>
            <person name="Roberts A."/>
            <person name="Saif S."/>
            <person name="Shea T."/>
            <person name="Sisk P."/>
            <person name="Sykes S."/>
            <person name="Wortman J."/>
            <person name="Nusbaum C."/>
            <person name="Birren B."/>
        </authorList>
    </citation>
    <scope>NUCLEOTIDE SEQUENCE [LARGE SCALE GENOMIC DNA]</scope>
    <source>
        <strain evidence="10">1006PhL</strain>
    </source>
</reference>
<dbReference type="GO" id="GO:0016787">
    <property type="term" value="F:hydrolase activity"/>
    <property type="evidence" value="ECO:0007669"/>
    <property type="project" value="UniProtKB-KW"/>
</dbReference>
<feature type="region of interest" description="Disordered" evidence="7">
    <location>
        <begin position="1"/>
        <end position="26"/>
    </location>
</feature>
<evidence type="ECO:0000256" key="5">
    <source>
        <dbReference type="ARBA" id="ARBA00022801"/>
    </source>
</evidence>
<feature type="domain" description="Reverse transcriptase RNase H-like" evidence="8">
    <location>
        <begin position="50"/>
        <end position="120"/>
    </location>
</feature>
<dbReference type="STRING" id="1220926.S2JH53"/>
<dbReference type="GO" id="GO:0004519">
    <property type="term" value="F:endonuclease activity"/>
    <property type="evidence" value="ECO:0007669"/>
    <property type="project" value="UniProtKB-KW"/>
</dbReference>
<protein>
    <recommendedName>
        <fullName evidence="8">Reverse transcriptase RNase H-like domain-containing protein</fullName>
    </recommendedName>
</protein>
<accession>S2JH53</accession>
<keyword evidence="4" id="KW-0255">Endonuclease</keyword>
<evidence type="ECO:0000259" key="8">
    <source>
        <dbReference type="Pfam" id="PF17917"/>
    </source>
</evidence>
<evidence type="ECO:0000256" key="6">
    <source>
        <dbReference type="ARBA" id="ARBA00022918"/>
    </source>
</evidence>
<dbReference type="InParanoid" id="S2JH53"/>
<keyword evidence="2" id="KW-0548">Nucleotidyltransferase</keyword>
<name>S2JH53_MUCC1</name>
<dbReference type="InterPro" id="IPR043502">
    <property type="entry name" value="DNA/RNA_pol_sf"/>
</dbReference>
<keyword evidence="6" id="KW-0695">RNA-directed DNA polymerase</keyword>
<proteinExistence type="predicted"/>
<dbReference type="OrthoDB" id="5593162at2759"/>
<sequence length="132" mass="14871">MRSVSTLSDARGAQSGSDQGLTDNRTLNCQDDNNETYLIAKLPLKHTIYRALHGAEKTYGISKLELLLAVVWALELYRPYLLGFPFKATVISDHSALPELLKTKQPTGILARWIEKLSEFDFTIVYRPSRTS</sequence>
<dbReference type="VEuPathDB" id="FungiDB:HMPREF1544_03454"/>
<dbReference type="AlphaFoldDB" id="S2JH53"/>
<keyword evidence="5" id="KW-0378">Hydrolase</keyword>
<evidence type="ECO:0000256" key="1">
    <source>
        <dbReference type="ARBA" id="ARBA00022679"/>
    </source>
</evidence>
<dbReference type="CDD" id="cd09274">
    <property type="entry name" value="RNase_HI_RT_Ty3"/>
    <property type="match status" value="1"/>
</dbReference>
<evidence type="ECO:0000256" key="2">
    <source>
        <dbReference type="ARBA" id="ARBA00022695"/>
    </source>
</evidence>
<dbReference type="SUPFAM" id="SSF56672">
    <property type="entry name" value="DNA/RNA polymerases"/>
    <property type="match status" value="1"/>
</dbReference>
<dbReference type="Pfam" id="PF17917">
    <property type="entry name" value="RT_RNaseH"/>
    <property type="match status" value="1"/>
</dbReference>
<dbReference type="GO" id="GO:0003964">
    <property type="term" value="F:RNA-directed DNA polymerase activity"/>
    <property type="evidence" value="ECO:0007669"/>
    <property type="project" value="UniProtKB-KW"/>
</dbReference>
<keyword evidence="3" id="KW-0540">Nuclease</keyword>
<evidence type="ECO:0000256" key="4">
    <source>
        <dbReference type="ARBA" id="ARBA00022759"/>
    </source>
</evidence>
<organism evidence="9 10">
    <name type="scientific">Mucor circinelloides f. circinelloides (strain 1006PhL)</name>
    <name type="common">Mucormycosis agent</name>
    <name type="synonym">Calyptromyces circinelloides</name>
    <dbReference type="NCBI Taxonomy" id="1220926"/>
    <lineage>
        <taxon>Eukaryota</taxon>
        <taxon>Fungi</taxon>
        <taxon>Fungi incertae sedis</taxon>
        <taxon>Mucoromycota</taxon>
        <taxon>Mucoromycotina</taxon>
        <taxon>Mucoromycetes</taxon>
        <taxon>Mucorales</taxon>
        <taxon>Mucorineae</taxon>
        <taxon>Mucoraceae</taxon>
        <taxon>Mucor</taxon>
    </lineage>
</organism>
<evidence type="ECO:0000313" key="9">
    <source>
        <dbReference type="EMBL" id="EPB89656.1"/>
    </source>
</evidence>